<organism evidence="6 7">
    <name type="scientific">Francisella halioticida</name>
    <dbReference type="NCBI Taxonomy" id="549298"/>
    <lineage>
        <taxon>Bacteria</taxon>
        <taxon>Pseudomonadati</taxon>
        <taxon>Pseudomonadota</taxon>
        <taxon>Gammaproteobacteria</taxon>
        <taxon>Thiotrichales</taxon>
        <taxon>Francisellaceae</taxon>
        <taxon>Francisella</taxon>
    </lineage>
</organism>
<dbReference type="InterPro" id="IPR052029">
    <property type="entry name" value="PpiD_chaperone"/>
</dbReference>
<evidence type="ECO:0000256" key="2">
    <source>
        <dbReference type="ARBA" id="ARBA00022475"/>
    </source>
</evidence>
<sequence length="479" mass="55004">MLQSFNDRFKGPFTWVVVISISFIFVISGMSFFFTNMGGSRSYVAKIGDNEINYQQFQQYAQNAKTKEQKVQVLSQMVDQYLMLTAAQKNIAVSKLALQSAIFNNPMFFGKDGKFSSDKLRQVVSYLGGMGKLEQLMSQNIQATIIPQNIAQTSFITDYENKSLSSIYSVDKQINYIKTSPNSLKEQIKPTKQQLEKYYYDHKTEYVTPASKKINYFIISKNDFISKDKISNQVLKNYFNTHQDLFTKFDDKTKQTITKIIQNRKALEQFNSYTQNVDSIKLGELKTEMGKARIANITDNTNSSLDGIKNSLFFIKNDKYSSIPISNDKLLVYQVDNSSLAAQQKLYKVKDAITKAYVEKKAQELAIQKSQKLLDALKSSKNIKQSFSRATIHGGSKTENFDKGFSNYVLFNNNNQYHIYQNENSDIYVYKVTKVESAKSAKKNNIPSQVINLYKQEELNFYLQALKKEIPVKVNYKNI</sequence>
<name>A0ABN5B3B3_9GAMM</name>
<accession>A0ABN5B3B3</accession>
<evidence type="ECO:0000256" key="5">
    <source>
        <dbReference type="SAM" id="Phobius"/>
    </source>
</evidence>
<gene>
    <name evidence="6" type="ORF">CDV26_07165</name>
</gene>
<dbReference type="PANTHER" id="PTHR47529">
    <property type="entry name" value="PEPTIDYL-PROLYL CIS-TRANS ISOMERASE D"/>
    <property type="match status" value="1"/>
</dbReference>
<evidence type="ECO:0000313" key="7">
    <source>
        <dbReference type="Proteomes" id="UP000249910"/>
    </source>
</evidence>
<comment type="subcellular location">
    <subcellularLocation>
        <location evidence="1">Cell membrane</location>
    </subcellularLocation>
</comment>
<dbReference type="InterPro" id="IPR027304">
    <property type="entry name" value="Trigger_fact/SurA_dom_sf"/>
</dbReference>
<keyword evidence="5" id="KW-0812">Transmembrane</keyword>
<keyword evidence="5" id="KW-1133">Transmembrane helix</keyword>
<feature type="transmembrane region" description="Helical" evidence="5">
    <location>
        <begin position="12"/>
        <end position="34"/>
    </location>
</feature>
<dbReference type="Proteomes" id="UP000249910">
    <property type="component" value="Chromosome"/>
</dbReference>
<dbReference type="EMBL" id="CP022132">
    <property type="protein sequence ID" value="ASG68198.1"/>
    <property type="molecule type" value="Genomic_DNA"/>
</dbReference>
<dbReference type="RefSeq" id="WP_088772697.1">
    <property type="nucleotide sequence ID" value="NZ_CP022132.1"/>
</dbReference>
<evidence type="ECO:0000256" key="4">
    <source>
        <dbReference type="ARBA" id="ARBA00023186"/>
    </source>
</evidence>
<evidence type="ECO:0000256" key="1">
    <source>
        <dbReference type="ARBA" id="ARBA00004236"/>
    </source>
</evidence>
<reference evidence="6 7" key="1">
    <citation type="submission" date="2017-06" db="EMBL/GenBank/DDBJ databases">
        <title>Complete genome of Francisella halioticida.</title>
        <authorList>
            <person name="Sjodin A."/>
        </authorList>
    </citation>
    <scope>NUCLEOTIDE SEQUENCE [LARGE SCALE GENOMIC DNA]</scope>
    <source>
        <strain evidence="6 7">DSM 23729</strain>
    </source>
</reference>
<proteinExistence type="predicted"/>
<evidence type="ECO:0000256" key="3">
    <source>
        <dbReference type="ARBA" id="ARBA00023136"/>
    </source>
</evidence>
<keyword evidence="2" id="KW-1003">Cell membrane</keyword>
<keyword evidence="7" id="KW-1185">Reference proteome</keyword>
<evidence type="ECO:0000313" key="6">
    <source>
        <dbReference type="EMBL" id="ASG68198.1"/>
    </source>
</evidence>
<dbReference type="Pfam" id="PF13623">
    <property type="entry name" value="SurA_N_2"/>
    <property type="match status" value="1"/>
</dbReference>
<evidence type="ECO:0008006" key="8">
    <source>
        <dbReference type="Google" id="ProtNLM"/>
    </source>
</evidence>
<dbReference type="SUPFAM" id="SSF109998">
    <property type="entry name" value="Triger factor/SurA peptide-binding domain-like"/>
    <property type="match status" value="1"/>
</dbReference>
<keyword evidence="3 5" id="KW-0472">Membrane</keyword>
<protein>
    <recommendedName>
        <fullName evidence="8">Peptidylprolyl isomerase</fullName>
    </recommendedName>
</protein>
<keyword evidence="4" id="KW-0143">Chaperone</keyword>
<dbReference type="PANTHER" id="PTHR47529:SF1">
    <property type="entry name" value="PERIPLASMIC CHAPERONE PPID"/>
    <property type="match status" value="1"/>
</dbReference>